<dbReference type="STRING" id="137246.A0A401SGW9"/>
<dbReference type="SUPFAM" id="SSF51556">
    <property type="entry name" value="Metallo-dependent hydrolases"/>
    <property type="match status" value="1"/>
</dbReference>
<dbReference type="InterPro" id="IPR051607">
    <property type="entry name" value="Metallo-dep_hydrolases"/>
</dbReference>
<proteinExistence type="inferred from homology"/>
<keyword evidence="7 12" id="KW-0479">Metal-binding</keyword>
<dbReference type="InterPro" id="IPR006680">
    <property type="entry name" value="Amidohydro-rel"/>
</dbReference>
<sequence>MTSKAPCPQGESLQVFKGTFIHATHTSPMETLTPLILGVNRTGKIVFIENVDKEEELSQAWHFQKKNIRVLREREEFFIPGLVDTHIHASQYPNMGTCLDLPLLEWLVRYTFPVESKFKDPKFTEDVYTKLVKRTLRNGTTTACYFATIHTDSTLKLCSIIDNLGQRAFVGKVCMDLNDLFPEYKEKLCESVVETKRFVAELTGREYPLVKPIVTPRFVPSCSSELMQQLGSYASSEGLHIQSHISESRAEVELVKSLFPECKNYTDVYDRHSLLNDKTIMAHGVYLSNDELKVFQKKGAAISHCPNSNISLGSGLFDVRNALHHQVKIGLGTDVSGGYSPSVLNAMRAAIDVTKILGFQSSNYERLTYQEIFRLATLGGSQGDDRNMVEVYVAGKKVVPFPNA</sequence>
<dbReference type="UniPathway" id="UPA00603">
    <property type="reaction ID" value="UER00660"/>
</dbReference>
<organism evidence="14 15">
    <name type="scientific">Chiloscyllium punctatum</name>
    <name type="common">Brownbanded bambooshark</name>
    <name type="synonym">Hemiscyllium punctatum</name>
    <dbReference type="NCBI Taxonomy" id="137246"/>
    <lineage>
        <taxon>Eukaryota</taxon>
        <taxon>Metazoa</taxon>
        <taxon>Chordata</taxon>
        <taxon>Craniata</taxon>
        <taxon>Vertebrata</taxon>
        <taxon>Chondrichthyes</taxon>
        <taxon>Elasmobranchii</taxon>
        <taxon>Galeomorphii</taxon>
        <taxon>Galeoidea</taxon>
        <taxon>Orectolobiformes</taxon>
        <taxon>Hemiscylliidae</taxon>
        <taxon>Chiloscyllium</taxon>
    </lineage>
</organism>
<evidence type="ECO:0000256" key="7">
    <source>
        <dbReference type="ARBA" id="ARBA00022723"/>
    </source>
</evidence>
<evidence type="ECO:0000256" key="11">
    <source>
        <dbReference type="ARBA" id="ARBA00083147"/>
    </source>
</evidence>
<dbReference type="InterPro" id="IPR011059">
    <property type="entry name" value="Metal-dep_hydrolase_composite"/>
</dbReference>
<dbReference type="FunFam" id="3.20.20.140:FF:000021">
    <property type="entry name" value="Guanine deaminase"/>
    <property type="match status" value="1"/>
</dbReference>
<comment type="caution">
    <text evidence="14">The sequence shown here is derived from an EMBL/GenBank/DDBJ whole genome shotgun (WGS) entry which is preliminary data.</text>
</comment>
<dbReference type="EMBL" id="BEZZ01000259">
    <property type="protein sequence ID" value="GCC29593.1"/>
    <property type="molecule type" value="Genomic_DNA"/>
</dbReference>
<dbReference type="GO" id="GO:0006147">
    <property type="term" value="P:guanine catabolic process"/>
    <property type="evidence" value="ECO:0007669"/>
    <property type="project" value="UniProtKB-UniRule"/>
</dbReference>
<dbReference type="AlphaFoldDB" id="A0A401SGW9"/>
<dbReference type="Gene3D" id="3.20.20.140">
    <property type="entry name" value="Metal-dependent hydrolases"/>
    <property type="match status" value="1"/>
</dbReference>
<keyword evidence="6" id="KW-0597">Phosphoprotein</keyword>
<name>A0A401SGW9_CHIPU</name>
<dbReference type="GO" id="GO:0005829">
    <property type="term" value="C:cytosol"/>
    <property type="evidence" value="ECO:0007669"/>
    <property type="project" value="TreeGrafter"/>
</dbReference>
<dbReference type="GO" id="GO:0008892">
    <property type="term" value="F:guanine deaminase activity"/>
    <property type="evidence" value="ECO:0007669"/>
    <property type="project" value="UniProtKB-UniRule"/>
</dbReference>
<comment type="function">
    <text evidence="10 12">Catalyzes the hydrolytic deamination of guanine, producing xanthine and ammonia.</text>
</comment>
<comment type="cofactor">
    <cofactor evidence="12">
        <name>Zn(2+)</name>
        <dbReference type="ChEBI" id="CHEBI:29105"/>
    </cofactor>
    <text evidence="12">Binds 1 zinc ion per subunit.</text>
</comment>
<dbReference type="SUPFAM" id="SSF51338">
    <property type="entry name" value="Composite domain of metallo-dependent hydrolases"/>
    <property type="match status" value="1"/>
</dbReference>
<evidence type="ECO:0000313" key="15">
    <source>
        <dbReference type="Proteomes" id="UP000287033"/>
    </source>
</evidence>
<keyword evidence="15" id="KW-1185">Reference proteome</keyword>
<dbReference type="OrthoDB" id="194468at2759"/>
<feature type="domain" description="Amidohydrolase-related" evidence="13">
    <location>
        <begin position="79"/>
        <end position="381"/>
    </location>
</feature>
<dbReference type="PANTHER" id="PTHR11271:SF6">
    <property type="entry name" value="GUANINE DEAMINASE"/>
    <property type="match status" value="1"/>
</dbReference>
<accession>A0A401SGW9</accession>
<evidence type="ECO:0000256" key="6">
    <source>
        <dbReference type="ARBA" id="ARBA00022553"/>
    </source>
</evidence>
<evidence type="ECO:0000256" key="4">
    <source>
        <dbReference type="ARBA" id="ARBA00012781"/>
    </source>
</evidence>
<dbReference type="EC" id="3.5.4.3" evidence="4 12"/>
<comment type="subunit">
    <text evidence="3">Homodimer.</text>
</comment>
<dbReference type="PANTHER" id="PTHR11271">
    <property type="entry name" value="GUANINE DEAMINASE"/>
    <property type="match status" value="1"/>
</dbReference>
<dbReference type="GO" id="GO:0008270">
    <property type="term" value="F:zinc ion binding"/>
    <property type="evidence" value="ECO:0007669"/>
    <property type="project" value="UniProtKB-UniRule"/>
</dbReference>
<dbReference type="InterPro" id="IPR014311">
    <property type="entry name" value="Guanine_deaminase"/>
</dbReference>
<evidence type="ECO:0000256" key="3">
    <source>
        <dbReference type="ARBA" id="ARBA00011738"/>
    </source>
</evidence>
<comment type="catalytic activity">
    <reaction evidence="12">
        <text>guanine + H2O + H(+) = xanthine + NH4(+)</text>
        <dbReference type="Rhea" id="RHEA:14665"/>
        <dbReference type="ChEBI" id="CHEBI:15377"/>
        <dbReference type="ChEBI" id="CHEBI:15378"/>
        <dbReference type="ChEBI" id="CHEBI:16235"/>
        <dbReference type="ChEBI" id="CHEBI:17712"/>
        <dbReference type="ChEBI" id="CHEBI:28938"/>
        <dbReference type="EC" id="3.5.4.3"/>
    </reaction>
</comment>
<comment type="pathway">
    <text evidence="1 12">Purine metabolism; guanine degradation; xanthine from guanine: step 1/1.</text>
</comment>
<gene>
    <name evidence="14" type="ORF">chiPu_0008036</name>
</gene>
<dbReference type="Gene3D" id="2.30.40.10">
    <property type="entry name" value="Urease, subunit C, domain 1"/>
    <property type="match status" value="1"/>
</dbReference>
<keyword evidence="9 12" id="KW-0862">Zinc</keyword>
<evidence type="ECO:0000256" key="1">
    <source>
        <dbReference type="ARBA" id="ARBA00004984"/>
    </source>
</evidence>
<evidence type="ECO:0000256" key="12">
    <source>
        <dbReference type="RuleBase" id="RU366009"/>
    </source>
</evidence>
<reference evidence="14 15" key="1">
    <citation type="journal article" date="2018" name="Nat. Ecol. Evol.">
        <title>Shark genomes provide insights into elasmobranch evolution and the origin of vertebrates.</title>
        <authorList>
            <person name="Hara Y"/>
            <person name="Yamaguchi K"/>
            <person name="Onimaru K"/>
            <person name="Kadota M"/>
            <person name="Koyanagi M"/>
            <person name="Keeley SD"/>
            <person name="Tatsumi K"/>
            <person name="Tanaka K"/>
            <person name="Motone F"/>
            <person name="Kageyama Y"/>
            <person name="Nozu R"/>
            <person name="Adachi N"/>
            <person name="Nishimura O"/>
            <person name="Nakagawa R"/>
            <person name="Tanegashima C"/>
            <person name="Kiyatake I"/>
            <person name="Matsumoto R"/>
            <person name="Murakumo K"/>
            <person name="Nishida K"/>
            <person name="Terakita A"/>
            <person name="Kuratani S"/>
            <person name="Sato K"/>
            <person name="Hyodo S Kuraku.S."/>
        </authorList>
    </citation>
    <scope>NUCLEOTIDE SEQUENCE [LARGE SCALE GENOMIC DNA]</scope>
</reference>
<dbReference type="Pfam" id="PF01979">
    <property type="entry name" value="Amidohydro_1"/>
    <property type="match status" value="1"/>
</dbReference>
<evidence type="ECO:0000256" key="10">
    <source>
        <dbReference type="ARBA" id="ARBA00056079"/>
    </source>
</evidence>
<dbReference type="OMA" id="CVHMNDS"/>
<keyword evidence="8 12" id="KW-0378">Hydrolase</keyword>
<evidence type="ECO:0000256" key="2">
    <source>
        <dbReference type="ARBA" id="ARBA00006745"/>
    </source>
</evidence>
<evidence type="ECO:0000259" key="13">
    <source>
        <dbReference type="Pfam" id="PF01979"/>
    </source>
</evidence>
<evidence type="ECO:0000313" key="14">
    <source>
        <dbReference type="EMBL" id="GCC29593.1"/>
    </source>
</evidence>
<evidence type="ECO:0000256" key="9">
    <source>
        <dbReference type="ARBA" id="ARBA00022833"/>
    </source>
</evidence>
<protein>
    <recommendedName>
        <fullName evidence="5 12">Guanine deaminase</fullName>
        <shortName evidence="12">Guanase</shortName>
        <ecNumber evidence="4 12">3.5.4.3</ecNumber>
    </recommendedName>
    <alternativeName>
        <fullName evidence="11 12">Guanine aminohydrolase</fullName>
    </alternativeName>
</protein>
<dbReference type="NCBIfam" id="TIGR02967">
    <property type="entry name" value="guan_deamin"/>
    <property type="match status" value="1"/>
</dbReference>
<dbReference type="InterPro" id="IPR032466">
    <property type="entry name" value="Metal_Hydrolase"/>
</dbReference>
<comment type="similarity">
    <text evidence="2 12">Belongs to the metallo-dependent hydrolases superfamily. ATZ/TRZ family.</text>
</comment>
<evidence type="ECO:0000256" key="5">
    <source>
        <dbReference type="ARBA" id="ARBA00014514"/>
    </source>
</evidence>
<evidence type="ECO:0000256" key="8">
    <source>
        <dbReference type="ARBA" id="ARBA00022801"/>
    </source>
</evidence>
<dbReference type="Proteomes" id="UP000287033">
    <property type="component" value="Unassembled WGS sequence"/>
</dbReference>